<proteinExistence type="inferred from homology"/>
<dbReference type="Proteomes" id="UP000019478">
    <property type="component" value="Unassembled WGS sequence"/>
</dbReference>
<dbReference type="PANTHER" id="PTHR42789">
    <property type="entry name" value="D-ISOMER SPECIFIC 2-HYDROXYACID DEHYDROGENASE FAMILY PROTEIN (AFU_ORTHOLOGUE AFUA_6G10090)"/>
    <property type="match status" value="1"/>
</dbReference>
<keyword evidence="7" id="KW-1185">Reference proteome</keyword>
<protein>
    <submittedName>
        <fullName evidence="6">Glycerate dehydrogenase</fullName>
    </submittedName>
</protein>
<dbReference type="RefSeq" id="XP_007729496.1">
    <property type="nucleotide sequence ID" value="XM_007731306.1"/>
</dbReference>
<comment type="similarity">
    <text evidence="1">Belongs to the D-isomer specific 2-hydroxyacid dehydrogenase family.</text>
</comment>
<feature type="region of interest" description="Disordered" evidence="4">
    <location>
        <begin position="177"/>
        <end position="196"/>
    </location>
</feature>
<dbReference type="SUPFAM" id="SSF51735">
    <property type="entry name" value="NAD(P)-binding Rossmann-fold domains"/>
    <property type="match status" value="1"/>
</dbReference>
<gene>
    <name evidence="6" type="ORF">A1O3_01158</name>
</gene>
<accession>W9YTM1</accession>
<evidence type="ECO:0000256" key="4">
    <source>
        <dbReference type="SAM" id="MobiDB-lite"/>
    </source>
</evidence>
<dbReference type="SUPFAM" id="SSF52283">
    <property type="entry name" value="Formate/glycerate dehydrogenase catalytic domain-like"/>
    <property type="match status" value="1"/>
</dbReference>
<sequence>MASRSLPSTSTKDKAKGKTIKLAILDDYANIAPAYFQRLASSIKNTDLDLEIHSFPTTLNARLPNEHDALIARLQPFSIISSMRERTQFPRSVLSRLPNLKLLLTTGAKNAAIDVGACKELGIRLVGTRAKSGAVPGYDSTNEQTWALILGLVRNVVVGDTRLKTTRDGWQTDETDIDTVADDTDETATDADIDTDTTADAATATATADTNPGNHSNFNPALVSSLAGKTLGLLGLGRLGTQAAVTGHLGFGMRVLAWSSNLTQAQADAAATGRGLPAGTFEVAGSKAELFRRADVLSIHYVLSERSRGIVAKSELSVMKPTAVLVNTSRGPLVHEPDLLEALETGAIAAVGLDVFDTEPLPPDSPWRRPRFWGRGGRSRVLLSPHLGYAEDETMHAWYEQQVAAVRLWLSGAEITAGVVIV</sequence>
<evidence type="ECO:0000256" key="2">
    <source>
        <dbReference type="ARBA" id="ARBA00023002"/>
    </source>
</evidence>
<dbReference type="GeneID" id="19165296"/>
<evidence type="ECO:0000313" key="7">
    <source>
        <dbReference type="Proteomes" id="UP000019478"/>
    </source>
</evidence>
<evidence type="ECO:0000313" key="6">
    <source>
        <dbReference type="EMBL" id="EXJ92606.1"/>
    </source>
</evidence>
<feature type="domain" description="D-isomer specific 2-hydroxyacid dehydrogenase NAD-binding" evidence="5">
    <location>
        <begin position="219"/>
        <end position="388"/>
    </location>
</feature>
<dbReference type="Gene3D" id="3.40.50.720">
    <property type="entry name" value="NAD(P)-binding Rossmann-like Domain"/>
    <property type="match status" value="2"/>
</dbReference>
<dbReference type="eggNOG" id="KOG0069">
    <property type="taxonomic scope" value="Eukaryota"/>
</dbReference>
<organism evidence="6 7">
    <name type="scientific">Capronia epimyces CBS 606.96</name>
    <dbReference type="NCBI Taxonomy" id="1182542"/>
    <lineage>
        <taxon>Eukaryota</taxon>
        <taxon>Fungi</taxon>
        <taxon>Dikarya</taxon>
        <taxon>Ascomycota</taxon>
        <taxon>Pezizomycotina</taxon>
        <taxon>Eurotiomycetes</taxon>
        <taxon>Chaetothyriomycetidae</taxon>
        <taxon>Chaetothyriales</taxon>
        <taxon>Herpotrichiellaceae</taxon>
        <taxon>Capronia</taxon>
    </lineage>
</organism>
<keyword evidence="3" id="KW-0520">NAD</keyword>
<evidence type="ECO:0000256" key="1">
    <source>
        <dbReference type="ARBA" id="ARBA00005854"/>
    </source>
</evidence>
<dbReference type="STRING" id="1182542.W9YTM1"/>
<dbReference type="Pfam" id="PF02826">
    <property type="entry name" value="2-Hacid_dh_C"/>
    <property type="match status" value="1"/>
</dbReference>
<dbReference type="HOGENOM" id="CLU_019796_1_3_1"/>
<reference evidence="6 7" key="1">
    <citation type="submission" date="2013-03" db="EMBL/GenBank/DDBJ databases">
        <title>The Genome Sequence of Capronia epimyces CBS 606.96.</title>
        <authorList>
            <consortium name="The Broad Institute Genomics Platform"/>
            <person name="Cuomo C."/>
            <person name="de Hoog S."/>
            <person name="Gorbushina A."/>
            <person name="Walker B."/>
            <person name="Young S.K."/>
            <person name="Zeng Q."/>
            <person name="Gargeya S."/>
            <person name="Fitzgerald M."/>
            <person name="Haas B."/>
            <person name="Abouelleil A."/>
            <person name="Allen A.W."/>
            <person name="Alvarado L."/>
            <person name="Arachchi H.M."/>
            <person name="Berlin A.M."/>
            <person name="Chapman S.B."/>
            <person name="Gainer-Dewar J."/>
            <person name="Goldberg J."/>
            <person name="Griggs A."/>
            <person name="Gujja S."/>
            <person name="Hansen M."/>
            <person name="Howarth C."/>
            <person name="Imamovic A."/>
            <person name="Ireland A."/>
            <person name="Larimer J."/>
            <person name="McCowan C."/>
            <person name="Murphy C."/>
            <person name="Pearson M."/>
            <person name="Poon T.W."/>
            <person name="Priest M."/>
            <person name="Roberts A."/>
            <person name="Saif S."/>
            <person name="Shea T."/>
            <person name="Sisk P."/>
            <person name="Sykes S."/>
            <person name="Wortman J."/>
            <person name="Nusbaum C."/>
            <person name="Birren B."/>
        </authorList>
    </citation>
    <scope>NUCLEOTIDE SEQUENCE [LARGE SCALE GENOMIC DNA]</scope>
    <source>
        <strain evidence="6 7">CBS 606.96</strain>
    </source>
</reference>
<keyword evidence="2" id="KW-0560">Oxidoreductase</keyword>
<dbReference type="PANTHER" id="PTHR42789:SF1">
    <property type="entry name" value="D-ISOMER SPECIFIC 2-HYDROXYACID DEHYDROGENASE FAMILY PROTEIN (AFU_ORTHOLOGUE AFUA_6G10090)"/>
    <property type="match status" value="1"/>
</dbReference>
<dbReference type="InterPro" id="IPR036291">
    <property type="entry name" value="NAD(P)-bd_dom_sf"/>
</dbReference>
<dbReference type="EMBL" id="AMGY01000001">
    <property type="protein sequence ID" value="EXJ92606.1"/>
    <property type="molecule type" value="Genomic_DNA"/>
</dbReference>
<comment type="caution">
    <text evidence="6">The sequence shown here is derived from an EMBL/GenBank/DDBJ whole genome shotgun (WGS) entry which is preliminary data.</text>
</comment>
<evidence type="ECO:0000256" key="3">
    <source>
        <dbReference type="ARBA" id="ARBA00023027"/>
    </source>
</evidence>
<dbReference type="AlphaFoldDB" id="W9YTM1"/>
<name>W9YTM1_9EURO</name>
<evidence type="ECO:0000259" key="5">
    <source>
        <dbReference type="Pfam" id="PF02826"/>
    </source>
</evidence>
<dbReference type="InterPro" id="IPR006140">
    <property type="entry name" value="D-isomer_DH_NAD-bd"/>
</dbReference>
<dbReference type="GO" id="GO:0016491">
    <property type="term" value="F:oxidoreductase activity"/>
    <property type="evidence" value="ECO:0007669"/>
    <property type="project" value="UniProtKB-KW"/>
</dbReference>
<dbReference type="OrthoDB" id="298012at2759"/>
<dbReference type="InterPro" id="IPR050857">
    <property type="entry name" value="D-2-hydroxyacid_DH"/>
</dbReference>
<dbReference type="GO" id="GO:0051287">
    <property type="term" value="F:NAD binding"/>
    <property type="evidence" value="ECO:0007669"/>
    <property type="project" value="InterPro"/>
</dbReference>